<accession>A0AAU9UUN6</accession>
<protein>
    <submittedName>
        <fullName evidence="1">Uncharacterized protein</fullName>
    </submittedName>
</protein>
<evidence type="ECO:0000313" key="1">
    <source>
        <dbReference type="EMBL" id="CAH2103120.1"/>
    </source>
</evidence>
<dbReference type="Proteomes" id="UP001153954">
    <property type="component" value="Unassembled WGS sequence"/>
</dbReference>
<evidence type="ECO:0000313" key="2">
    <source>
        <dbReference type="Proteomes" id="UP001153954"/>
    </source>
</evidence>
<gene>
    <name evidence="1" type="ORF">EEDITHA_LOCUS17670</name>
</gene>
<organism evidence="1 2">
    <name type="scientific">Euphydryas editha</name>
    <name type="common">Edith's checkerspot</name>
    <dbReference type="NCBI Taxonomy" id="104508"/>
    <lineage>
        <taxon>Eukaryota</taxon>
        <taxon>Metazoa</taxon>
        <taxon>Ecdysozoa</taxon>
        <taxon>Arthropoda</taxon>
        <taxon>Hexapoda</taxon>
        <taxon>Insecta</taxon>
        <taxon>Pterygota</taxon>
        <taxon>Neoptera</taxon>
        <taxon>Endopterygota</taxon>
        <taxon>Lepidoptera</taxon>
        <taxon>Glossata</taxon>
        <taxon>Ditrysia</taxon>
        <taxon>Papilionoidea</taxon>
        <taxon>Nymphalidae</taxon>
        <taxon>Nymphalinae</taxon>
        <taxon>Euphydryas</taxon>
    </lineage>
</organism>
<comment type="caution">
    <text evidence="1">The sequence shown here is derived from an EMBL/GenBank/DDBJ whole genome shotgun (WGS) entry which is preliminary data.</text>
</comment>
<sequence>MGVNTSLPSILRLPSEDRDFAKGGNEMQIHSLPLTDDDLWKKDSATHTLSFHHREDKVRELMKLITRDRGVRVPSVPVNIL</sequence>
<reference evidence="1" key="1">
    <citation type="submission" date="2022-03" db="EMBL/GenBank/DDBJ databases">
        <authorList>
            <person name="Tunstrom K."/>
        </authorList>
    </citation>
    <scope>NUCLEOTIDE SEQUENCE</scope>
</reference>
<proteinExistence type="predicted"/>
<dbReference type="EMBL" id="CAKOGL010000026">
    <property type="protein sequence ID" value="CAH2103120.1"/>
    <property type="molecule type" value="Genomic_DNA"/>
</dbReference>
<dbReference type="AlphaFoldDB" id="A0AAU9UUN6"/>
<name>A0AAU9UUN6_EUPED</name>
<keyword evidence="2" id="KW-1185">Reference proteome</keyword>